<reference evidence="1" key="1">
    <citation type="journal article" date="2022" name="bioRxiv">
        <title>Sequencing and chromosome-scale assembly of the giantPleurodeles waltlgenome.</title>
        <authorList>
            <person name="Brown T."/>
            <person name="Elewa A."/>
            <person name="Iarovenko S."/>
            <person name="Subramanian E."/>
            <person name="Araus A.J."/>
            <person name="Petzold A."/>
            <person name="Susuki M."/>
            <person name="Suzuki K.-i.T."/>
            <person name="Hayashi T."/>
            <person name="Toyoda A."/>
            <person name="Oliveira C."/>
            <person name="Osipova E."/>
            <person name="Leigh N.D."/>
            <person name="Simon A."/>
            <person name="Yun M.H."/>
        </authorList>
    </citation>
    <scope>NUCLEOTIDE SEQUENCE</scope>
    <source>
        <strain evidence="1">20211129_DDA</strain>
        <tissue evidence="1">Liver</tissue>
    </source>
</reference>
<dbReference type="Proteomes" id="UP001066276">
    <property type="component" value="Chromosome 12"/>
</dbReference>
<evidence type="ECO:0008006" key="3">
    <source>
        <dbReference type="Google" id="ProtNLM"/>
    </source>
</evidence>
<dbReference type="AlphaFoldDB" id="A0AAV7KZK6"/>
<sequence>MAGESTCLHGFWACKETRVLEMLDGVSTCEFSAYWGARLLGSGPEAVQLAVRISLAAGLTRREKIERQVEYLLDVSFDVVRALTLLGVGLGGSMTEFGFEGIRSMAAFPGESAVQSGI</sequence>
<proteinExistence type="predicted"/>
<name>A0AAV7KZK6_PLEWA</name>
<keyword evidence="2" id="KW-1185">Reference proteome</keyword>
<protein>
    <recommendedName>
        <fullName evidence="3">Carboxymuconolactone decarboxylase-like domain-containing protein</fullName>
    </recommendedName>
</protein>
<evidence type="ECO:0000313" key="2">
    <source>
        <dbReference type="Proteomes" id="UP001066276"/>
    </source>
</evidence>
<comment type="caution">
    <text evidence="1">The sequence shown here is derived from an EMBL/GenBank/DDBJ whole genome shotgun (WGS) entry which is preliminary data.</text>
</comment>
<evidence type="ECO:0000313" key="1">
    <source>
        <dbReference type="EMBL" id="KAJ1084024.1"/>
    </source>
</evidence>
<accession>A0AAV7KZK6</accession>
<dbReference type="EMBL" id="JANPWB010000016">
    <property type="protein sequence ID" value="KAJ1084024.1"/>
    <property type="molecule type" value="Genomic_DNA"/>
</dbReference>
<gene>
    <name evidence="1" type="ORF">NDU88_004179</name>
</gene>
<organism evidence="1 2">
    <name type="scientific">Pleurodeles waltl</name>
    <name type="common">Iberian ribbed newt</name>
    <dbReference type="NCBI Taxonomy" id="8319"/>
    <lineage>
        <taxon>Eukaryota</taxon>
        <taxon>Metazoa</taxon>
        <taxon>Chordata</taxon>
        <taxon>Craniata</taxon>
        <taxon>Vertebrata</taxon>
        <taxon>Euteleostomi</taxon>
        <taxon>Amphibia</taxon>
        <taxon>Batrachia</taxon>
        <taxon>Caudata</taxon>
        <taxon>Salamandroidea</taxon>
        <taxon>Salamandridae</taxon>
        <taxon>Pleurodelinae</taxon>
        <taxon>Pleurodeles</taxon>
    </lineage>
</organism>